<sequence>MAPALPAPPTLEADSLILSSTPPPSPPLRRPVVLPSFQVSAASSLNCADLIAGITAPFGQPDFHAAVVADNHSLEELCRDQKLQIDRLQMQLQSYFGGRLAHGNLCLTALSQSLKGSLRCNREVARVPDGAGAALKIRSSGPRLKSALSEAEKKFTQVEDLRTRESSAAQQQVEAMTSRLAAAEQNSDVDK</sequence>
<comment type="caution">
    <text evidence="2">The sequence shown here is derived from an EMBL/GenBank/DDBJ whole genome shotgun (WGS) entry which is preliminary data.</text>
</comment>
<dbReference type="EMBL" id="CAKLBY020000071">
    <property type="protein sequence ID" value="CAK7923952.1"/>
    <property type="molecule type" value="Genomic_DNA"/>
</dbReference>
<gene>
    <name evidence="2" type="ORF">PM001_LOCUS9102</name>
</gene>
<proteinExistence type="predicted"/>
<dbReference type="AlphaFoldDB" id="A0AAV1TR76"/>
<name>A0AAV1TR76_9STRA</name>
<feature type="compositionally biased region" description="Basic and acidic residues" evidence="1">
    <location>
        <begin position="155"/>
        <end position="165"/>
    </location>
</feature>
<feature type="compositionally biased region" description="Polar residues" evidence="1">
    <location>
        <begin position="166"/>
        <end position="175"/>
    </location>
</feature>
<organism evidence="2 3">
    <name type="scientific">Peronospora matthiolae</name>
    <dbReference type="NCBI Taxonomy" id="2874970"/>
    <lineage>
        <taxon>Eukaryota</taxon>
        <taxon>Sar</taxon>
        <taxon>Stramenopiles</taxon>
        <taxon>Oomycota</taxon>
        <taxon>Peronosporomycetes</taxon>
        <taxon>Peronosporales</taxon>
        <taxon>Peronosporaceae</taxon>
        <taxon>Peronospora</taxon>
    </lineage>
</organism>
<feature type="region of interest" description="Disordered" evidence="1">
    <location>
        <begin position="1"/>
        <end position="26"/>
    </location>
</feature>
<evidence type="ECO:0000313" key="2">
    <source>
        <dbReference type="EMBL" id="CAK7923952.1"/>
    </source>
</evidence>
<feature type="region of interest" description="Disordered" evidence="1">
    <location>
        <begin position="155"/>
        <end position="191"/>
    </location>
</feature>
<reference evidence="2" key="1">
    <citation type="submission" date="2024-01" db="EMBL/GenBank/DDBJ databases">
        <authorList>
            <person name="Webb A."/>
        </authorList>
    </citation>
    <scope>NUCLEOTIDE SEQUENCE</scope>
    <source>
        <strain evidence="2">Pm1</strain>
    </source>
</reference>
<accession>A0AAV1TR76</accession>
<dbReference type="Proteomes" id="UP001162060">
    <property type="component" value="Unassembled WGS sequence"/>
</dbReference>
<evidence type="ECO:0000313" key="3">
    <source>
        <dbReference type="Proteomes" id="UP001162060"/>
    </source>
</evidence>
<evidence type="ECO:0000256" key="1">
    <source>
        <dbReference type="SAM" id="MobiDB-lite"/>
    </source>
</evidence>
<protein>
    <submittedName>
        <fullName evidence="2">Uncharacterized protein</fullName>
    </submittedName>
</protein>